<dbReference type="InterPro" id="IPR016024">
    <property type="entry name" value="ARM-type_fold"/>
</dbReference>
<dbReference type="Proteomes" id="UP001162164">
    <property type="component" value="Unassembled WGS sequence"/>
</dbReference>
<evidence type="ECO:0000313" key="2">
    <source>
        <dbReference type="Proteomes" id="UP001162164"/>
    </source>
</evidence>
<dbReference type="SUPFAM" id="SSF48371">
    <property type="entry name" value="ARM repeat"/>
    <property type="match status" value="1"/>
</dbReference>
<accession>A0ABQ9ITQ7</accession>
<keyword evidence="2" id="KW-1185">Reference proteome</keyword>
<dbReference type="EMBL" id="JAPWTJ010002616">
    <property type="protein sequence ID" value="KAJ8965379.1"/>
    <property type="molecule type" value="Genomic_DNA"/>
</dbReference>
<sequence>MEEILSKLLVANSKTIQRGHKRAERWLLKNLKQFPRYAMIKQRMLQALVNEQEKLVKNSIAQFIGIIGKHEFPDNT</sequence>
<protein>
    <submittedName>
        <fullName evidence="1">Uncharacterized protein</fullName>
    </submittedName>
</protein>
<name>A0ABQ9ITQ7_9CUCU</name>
<gene>
    <name evidence="1" type="ORF">NQ317_015678</name>
</gene>
<reference evidence="1" key="1">
    <citation type="journal article" date="2023" name="Insect Mol. Biol.">
        <title>Genome sequencing provides insights into the evolution of gene families encoding plant cell wall-degrading enzymes in longhorned beetles.</title>
        <authorList>
            <person name="Shin N.R."/>
            <person name="Okamura Y."/>
            <person name="Kirsch R."/>
            <person name="Pauchet Y."/>
        </authorList>
    </citation>
    <scope>NUCLEOTIDE SEQUENCE</scope>
    <source>
        <strain evidence="1">MMC_N1</strain>
    </source>
</reference>
<evidence type="ECO:0000313" key="1">
    <source>
        <dbReference type="EMBL" id="KAJ8965379.1"/>
    </source>
</evidence>
<proteinExistence type="predicted"/>
<organism evidence="1 2">
    <name type="scientific">Molorchus minor</name>
    <dbReference type="NCBI Taxonomy" id="1323400"/>
    <lineage>
        <taxon>Eukaryota</taxon>
        <taxon>Metazoa</taxon>
        <taxon>Ecdysozoa</taxon>
        <taxon>Arthropoda</taxon>
        <taxon>Hexapoda</taxon>
        <taxon>Insecta</taxon>
        <taxon>Pterygota</taxon>
        <taxon>Neoptera</taxon>
        <taxon>Endopterygota</taxon>
        <taxon>Coleoptera</taxon>
        <taxon>Polyphaga</taxon>
        <taxon>Cucujiformia</taxon>
        <taxon>Chrysomeloidea</taxon>
        <taxon>Cerambycidae</taxon>
        <taxon>Lamiinae</taxon>
        <taxon>Monochamini</taxon>
        <taxon>Molorchus</taxon>
    </lineage>
</organism>
<dbReference type="InterPro" id="IPR011989">
    <property type="entry name" value="ARM-like"/>
</dbReference>
<dbReference type="Gene3D" id="1.25.10.10">
    <property type="entry name" value="Leucine-rich Repeat Variant"/>
    <property type="match status" value="1"/>
</dbReference>
<comment type="caution">
    <text evidence="1">The sequence shown here is derived from an EMBL/GenBank/DDBJ whole genome shotgun (WGS) entry which is preliminary data.</text>
</comment>